<dbReference type="PANTHER" id="PTHR21432:SF20">
    <property type="entry name" value="ACETYL-COA HYDROLASE"/>
    <property type="match status" value="1"/>
</dbReference>
<keyword evidence="2" id="KW-0808">Transferase</keyword>
<feature type="domain" description="Acetyl-CoA hydrolase/transferase C-terminal" evidence="1">
    <location>
        <begin position="345"/>
        <end position="505"/>
    </location>
</feature>
<dbReference type="GO" id="GO:0006083">
    <property type="term" value="P:acetate metabolic process"/>
    <property type="evidence" value="ECO:0007669"/>
    <property type="project" value="InterPro"/>
</dbReference>
<dbReference type="KEGG" id="aht:ANTHELSMS3_02638"/>
<dbReference type="Pfam" id="PF13336">
    <property type="entry name" value="AcetylCoA_hyd_C"/>
    <property type="match status" value="1"/>
</dbReference>
<dbReference type="SUPFAM" id="SSF100950">
    <property type="entry name" value="NagB/RpiA/CoA transferase-like"/>
    <property type="match status" value="1"/>
</dbReference>
<dbReference type="InterPro" id="IPR037171">
    <property type="entry name" value="NagB/RpiA_transferase-like"/>
</dbReference>
<dbReference type="OrthoDB" id="9801795at2"/>
<accession>A0A222E5M7</accession>
<dbReference type="AlphaFoldDB" id="A0A222E5M7"/>
<reference evidence="2 3" key="1">
    <citation type="submission" date="2017-07" db="EMBL/GenBank/DDBJ databases">
        <title>Genome Sequence of Antarctobacter heliothermus Strain SMS3 Isolated from a culture of the Diatom Skeletonema marinoi.</title>
        <authorList>
            <person name="Topel M."/>
            <person name="Pinder M.I.M."/>
            <person name="Johansson O.N."/>
            <person name="Kourtchenko O."/>
            <person name="Godhe A."/>
            <person name="Clarke A.K."/>
        </authorList>
    </citation>
    <scope>NUCLEOTIDE SEQUENCE [LARGE SCALE GENOMIC DNA]</scope>
    <source>
        <strain evidence="2 3">SMS3</strain>
    </source>
</reference>
<dbReference type="Gene3D" id="3.40.1080.20">
    <property type="entry name" value="Acetyl-CoA hydrolase/transferase C-terminal domain"/>
    <property type="match status" value="1"/>
</dbReference>
<keyword evidence="3" id="KW-1185">Reference proteome</keyword>
<dbReference type="InterPro" id="IPR026888">
    <property type="entry name" value="AcetylCoA_hyd_C"/>
</dbReference>
<dbReference type="InterPro" id="IPR046433">
    <property type="entry name" value="ActCoA_hydro"/>
</dbReference>
<dbReference type="GO" id="GO:0008775">
    <property type="term" value="F:acetate CoA-transferase activity"/>
    <property type="evidence" value="ECO:0007669"/>
    <property type="project" value="InterPro"/>
</dbReference>
<evidence type="ECO:0000313" key="2">
    <source>
        <dbReference type="EMBL" id="ASP21298.1"/>
    </source>
</evidence>
<dbReference type="Gene3D" id="3.40.1080.10">
    <property type="entry name" value="Glutaconate Coenzyme A-transferase"/>
    <property type="match status" value="1"/>
</dbReference>
<proteinExistence type="predicted"/>
<dbReference type="PANTHER" id="PTHR21432">
    <property type="entry name" value="ACETYL-COA HYDROLASE-RELATED"/>
    <property type="match status" value="1"/>
</dbReference>
<evidence type="ECO:0000313" key="3">
    <source>
        <dbReference type="Proteomes" id="UP000203589"/>
    </source>
</evidence>
<dbReference type="InterPro" id="IPR038460">
    <property type="entry name" value="AcetylCoA_hyd_C_sf"/>
</dbReference>
<dbReference type="Gene3D" id="3.30.750.70">
    <property type="entry name" value="4-hydroxybutyrate coenzyme like domains"/>
    <property type="match status" value="1"/>
</dbReference>
<sequence length="624" mass="67744">MAPGLPPIKGGWTLSDRPRLFSDPDIAAGAIFDAVGGEVRLALPLGLGKPVPLVNALTRAAIADPKRKLSIFTALTLQRPVPATDIEKRFLEPAMDRLFGAYPPLLYAEMIRDGTLPDNISVSEFFFQAGIWLGTAYAQRQYIAANYTHALHVLIAQKPNVLTQAMPRQEGRFSLSCNADISADLFARRRAGAMDFLAVAEVNNALPFMAGPAEIDGDEIDMVLESDPFELFSAVRRPVSDAQYGIGLHVSRHIVDGGTIQIGIGAIGDAVAHVLMLRDQAALEDIWSVAPFPLSGDGTAPFDKGLYAVTEMLVGGLLALFQAGIIRREVDGASIHAGFFVEARDMYEQLRMMDPERRTKIQMMPVSFTNALYGDEDAKRAARVHARFVNGAMQVSLLGDAMSDSAKPGQVVSGVGGQFNFFEQAFALDDGRAVLTLPATRTSGGKVTSNIVWQLPLTTVPRHMRDIVVTEYGSADLRGQTDEQVILRLIAIADSRFQDDLLQKAKAAGKIAADASVPAAHRTNTPEKLRDWLTPHRKHLLPDFPLGTDFDDIERELLPALGRLGNAAGNSRSLAALMWHSVMSAPHPRESDAMQRMGFRAEPTLTEPLQARALRGALRISGQS</sequence>
<dbReference type="Proteomes" id="UP000203589">
    <property type="component" value="Chromosome"/>
</dbReference>
<evidence type="ECO:0000259" key="1">
    <source>
        <dbReference type="Pfam" id="PF13336"/>
    </source>
</evidence>
<organism evidence="2 3">
    <name type="scientific">Antarctobacter heliothermus</name>
    <dbReference type="NCBI Taxonomy" id="74033"/>
    <lineage>
        <taxon>Bacteria</taxon>
        <taxon>Pseudomonadati</taxon>
        <taxon>Pseudomonadota</taxon>
        <taxon>Alphaproteobacteria</taxon>
        <taxon>Rhodobacterales</taxon>
        <taxon>Roseobacteraceae</taxon>
        <taxon>Antarctobacter</taxon>
    </lineage>
</organism>
<dbReference type="EMBL" id="CP022540">
    <property type="protein sequence ID" value="ASP21298.1"/>
    <property type="molecule type" value="Genomic_DNA"/>
</dbReference>
<protein>
    <submittedName>
        <fullName evidence="2">4-hydroxybutyrate CoA-transferase</fullName>
    </submittedName>
</protein>
<name>A0A222E5M7_9RHOB</name>
<gene>
    <name evidence="2" type="ORF">ANTHELSMS3_02638</name>
</gene>